<keyword evidence="2" id="KW-0963">Cytoplasm</keyword>
<dbReference type="GO" id="GO:0005635">
    <property type="term" value="C:nuclear envelope"/>
    <property type="evidence" value="ECO:0007669"/>
    <property type="project" value="TreeGrafter"/>
</dbReference>
<evidence type="ECO:0000259" key="4">
    <source>
        <dbReference type="Pfam" id="PF08506"/>
    </source>
</evidence>
<dbReference type="AlphaFoldDB" id="R7QT54"/>
<protein>
    <recommendedName>
        <fullName evidence="4">Exportin-2 central domain-containing protein</fullName>
    </recommendedName>
</protein>
<evidence type="ECO:0000313" key="5">
    <source>
        <dbReference type="EMBL" id="CDF41314.1"/>
    </source>
</evidence>
<dbReference type="GeneID" id="17319325"/>
<accession>R7QT54</accession>
<evidence type="ECO:0000256" key="1">
    <source>
        <dbReference type="ARBA" id="ARBA00004496"/>
    </source>
</evidence>
<gene>
    <name evidence="5" type="ORF">CHC_T00007830001</name>
</gene>
<keyword evidence="3" id="KW-0653">Protein transport</keyword>
<dbReference type="STRING" id="2769.R7QT54"/>
<dbReference type="OrthoDB" id="760868at2759"/>
<dbReference type="Gene3D" id="1.25.10.10">
    <property type="entry name" value="Leucine-rich Repeat Variant"/>
    <property type="match status" value="1"/>
</dbReference>
<dbReference type="InterPro" id="IPR011989">
    <property type="entry name" value="ARM-like"/>
</dbReference>
<sequence>MLALYRNLDVIVAKPPHPADPTVRTNAAMAQRLIVKVFWSCTQFILPPCMADVDTLTSWMNAFLETFRRPTLHPYIDDVEELNIEPEWKTKKWIANVLTRFLKRYGSPKKVPIDEPWAKQVALVFKERHAEEATTAMLEVLSAETKGQQLSQRVAHLALDFIEEAIETAALWAVIHPHVDTLLARIVFPYLCFLPSDEETWVNDPSEYVRKQYDFNDDFTSPRMAASNLLTKMSDLRSKSTILPFIQYLLQNVLDPFQRAPVGSQQRATLARQKVGAFALLAAVKAKLMSKQDLSESFLSVLKTHVEPDLRAEFGFLRAESAWLLGQIAARGWNEFSAQLGEASLRGCVNLLEDSELPVQAAAAGALQFLMDQDGSSALIAGVAPQLLQRLLQLMDNMSDGYASLLPAVDKLVVRYPDEIMPLTVPLVQRLMVAFGQSARAIIVDGDDEDDEMAFASAQVLNLISSIISGFAEWRQPSREEKASVLHSVEAELQPLLSSMFDESHQVFVEELLDILGSLIMQTGELNGKLSPFLLSLIPRMVHGFHDWAADYAEHMMEAVTGYLRFDLPSVISLDGGTNAFVPMIKRLWSDNFDDSDANFGSRIADMLILNLNKVQPLSNELIQQVIVELARGAAERCVKTAPDQTALRQRLFSIVMLCTYVDAGSVLKGLGPTSVMQLIGSHSNDLHLFDRIHSKKSLILGIGAILCTRGVIDEESKPPLLNLAIRLQMMIDEQRTSNCQAGEQVTESLAALSKDTNGTSPFAFAPINDQGSDLEDDQDATNFVDDLNDADEGGLEKLAAGTGISVETLEQLNTNGTIEHGFFDLDALAEEDDDEGTFDSHPLDDIDEVECLVRNVKESTADNTWWSKVPEQDKIAMEQLARRTQ</sequence>
<evidence type="ECO:0000313" key="6">
    <source>
        <dbReference type="Proteomes" id="UP000012073"/>
    </source>
</evidence>
<dbReference type="KEGG" id="ccp:CHC_T00007830001"/>
<dbReference type="PANTHER" id="PTHR10997">
    <property type="entry name" value="IMPORTIN-7, 8, 11"/>
    <property type="match status" value="1"/>
</dbReference>
<comment type="subcellular location">
    <subcellularLocation>
        <location evidence="1">Cytoplasm</location>
    </subcellularLocation>
</comment>
<evidence type="ECO:0000256" key="2">
    <source>
        <dbReference type="ARBA" id="ARBA00022490"/>
    </source>
</evidence>
<dbReference type="Gramene" id="CDF41314">
    <property type="protein sequence ID" value="CDF41314"/>
    <property type="gene ID" value="CHC_T00007830001"/>
</dbReference>
<dbReference type="Pfam" id="PF08506">
    <property type="entry name" value="Cse1"/>
    <property type="match status" value="1"/>
</dbReference>
<dbReference type="PhylomeDB" id="R7QT54"/>
<dbReference type="PANTHER" id="PTHR10997:SF18">
    <property type="entry name" value="D-IMPORTIN 7_RANBP7"/>
    <property type="match status" value="1"/>
</dbReference>
<dbReference type="GO" id="GO:0006606">
    <property type="term" value="P:protein import into nucleus"/>
    <property type="evidence" value="ECO:0007669"/>
    <property type="project" value="TreeGrafter"/>
</dbReference>
<dbReference type="InterPro" id="IPR013713">
    <property type="entry name" value="XPO2_central"/>
</dbReference>
<dbReference type="SUPFAM" id="SSF48371">
    <property type="entry name" value="ARM repeat"/>
    <property type="match status" value="1"/>
</dbReference>
<dbReference type="RefSeq" id="XP_005711608.1">
    <property type="nucleotide sequence ID" value="XM_005711551.1"/>
</dbReference>
<dbReference type="Proteomes" id="UP000012073">
    <property type="component" value="Unassembled WGS sequence"/>
</dbReference>
<keyword evidence="3" id="KW-0813">Transport</keyword>
<feature type="domain" description="Exportin-2 central" evidence="4">
    <location>
        <begin position="30"/>
        <end position="311"/>
    </location>
</feature>
<keyword evidence="6" id="KW-1185">Reference proteome</keyword>
<dbReference type="EMBL" id="HG002355">
    <property type="protein sequence ID" value="CDF41314.1"/>
    <property type="molecule type" value="Genomic_DNA"/>
</dbReference>
<dbReference type="GO" id="GO:0005829">
    <property type="term" value="C:cytosol"/>
    <property type="evidence" value="ECO:0007669"/>
    <property type="project" value="TreeGrafter"/>
</dbReference>
<evidence type="ECO:0000256" key="3">
    <source>
        <dbReference type="ARBA" id="ARBA00022927"/>
    </source>
</evidence>
<organism evidence="5 6">
    <name type="scientific">Chondrus crispus</name>
    <name type="common">Carrageen Irish moss</name>
    <name type="synonym">Polymorpha crispa</name>
    <dbReference type="NCBI Taxonomy" id="2769"/>
    <lineage>
        <taxon>Eukaryota</taxon>
        <taxon>Rhodophyta</taxon>
        <taxon>Florideophyceae</taxon>
        <taxon>Rhodymeniophycidae</taxon>
        <taxon>Gigartinales</taxon>
        <taxon>Gigartinaceae</taxon>
        <taxon>Chondrus</taxon>
    </lineage>
</organism>
<reference evidence="6" key="1">
    <citation type="journal article" date="2013" name="Proc. Natl. Acad. Sci. U.S.A.">
        <title>Genome structure and metabolic features in the red seaweed Chondrus crispus shed light on evolution of the Archaeplastida.</title>
        <authorList>
            <person name="Collen J."/>
            <person name="Porcel B."/>
            <person name="Carre W."/>
            <person name="Ball S.G."/>
            <person name="Chaparro C."/>
            <person name="Tonon T."/>
            <person name="Barbeyron T."/>
            <person name="Michel G."/>
            <person name="Noel B."/>
            <person name="Valentin K."/>
            <person name="Elias M."/>
            <person name="Artiguenave F."/>
            <person name="Arun A."/>
            <person name="Aury J.M."/>
            <person name="Barbosa-Neto J.F."/>
            <person name="Bothwell J.H."/>
            <person name="Bouget F.Y."/>
            <person name="Brillet L."/>
            <person name="Cabello-Hurtado F."/>
            <person name="Capella-Gutierrez S."/>
            <person name="Charrier B."/>
            <person name="Cladiere L."/>
            <person name="Cock J.M."/>
            <person name="Coelho S.M."/>
            <person name="Colleoni C."/>
            <person name="Czjzek M."/>
            <person name="Da Silva C."/>
            <person name="Delage L."/>
            <person name="Denoeud F."/>
            <person name="Deschamps P."/>
            <person name="Dittami S.M."/>
            <person name="Gabaldon T."/>
            <person name="Gachon C.M."/>
            <person name="Groisillier A."/>
            <person name="Herve C."/>
            <person name="Jabbari K."/>
            <person name="Katinka M."/>
            <person name="Kloareg B."/>
            <person name="Kowalczyk N."/>
            <person name="Labadie K."/>
            <person name="Leblanc C."/>
            <person name="Lopez P.J."/>
            <person name="McLachlan D.H."/>
            <person name="Meslet-Cladiere L."/>
            <person name="Moustafa A."/>
            <person name="Nehr Z."/>
            <person name="Nyvall Collen P."/>
            <person name="Panaud O."/>
            <person name="Partensky F."/>
            <person name="Poulain J."/>
            <person name="Rensing S.A."/>
            <person name="Rousvoal S."/>
            <person name="Samson G."/>
            <person name="Symeonidi A."/>
            <person name="Weissenbach J."/>
            <person name="Zambounis A."/>
            <person name="Wincker P."/>
            <person name="Boyen C."/>
        </authorList>
    </citation>
    <scope>NUCLEOTIDE SEQUENCE [LARGE SCALE GENOMIC DNA]</scope>
    <source>
        <strain evidence="6">cv. Stackhouse</strain>
    </source>
</reference>
<proteinExistence type="predicted"/>
<dbReference type="InterPro" id="IPR016024">
    <property type="entry name" value="ARM-type_fold"/>
</dbReference>
<name>R7QT54_CHOCR</name>